<sequence>MEALQQLYLLLICQGFYLGSVCQGWTFPSSITALLGSCVEIPCTYHPARTSDTSGTVWYLQIYAAYDPVVLNTKYSSLVGDEYRDRTSLVPGDKSCTLRIDPVRRGDDGGLYYPAITEDTSINAYQEQSKTVKLQVTDEVNIQLSVSDIMTEGEATTVECAVDHTCGSSPPDLQWNKPGHVIKKSVDLKDGMWREESALTYIPSYEDDGSLIQCTTTHPNGRRNERWHTLNIEYAPKNVTVICYNEVM</sequence>
<dbReference type="SUPFAM" id="SSF48726">
    <property type="entry name" value="Immunoglobulin"/>
    <property type="match status" value="2"/>
</dbReference>
<organism evidence="3 4">
    <name type="scientific">Engystomops pustulosus</name>
    <name type="common">Tungara frog</name>
    <name type="synonym">Physalaemus pustulosus</name>
    <dbReference type="NCBI Taxonomy" id="76066"/>
    <lineage>
        <taxon>Eukaryota</taxon>
        <taxon>Metazoa</taxon>
        <taxon>Chordata</taxon>
        <taxon>Craniata</taxon>
        <taxon>Vertebrata</taxon>
        <taxon>Euteleostomi</taxon>
        <taxon>Amphibia</taxon>
        <taxon>Batrachia</taxon>
        <taxon>Anura</taxon>
        <taxon>Neobatrachia</taxon>
        <taxon>Hyloidea</taxon>
        <taxon>Leptodactylidae</taxon>
        <taxon>Leiuperinae</taxon>
        <taxon>Engystomops</taxon>
    </lineage>
</organism>
<dbReference type="PANTHER" id="PTHR46484">
    <property type="entry name" value="SI:CH211-171H4.5-RELATED"/>
    <property type="match status" value="1"/>
</dbReference>
<comment type="caution">
    <text evidence="3">The sequence shown here is derived from an EMBL/GenBank/DDBJ whole genome shotgun (WGS) entry which is preliminary data.</text>
</comment>
<evidence type="ECO:0000313" key="3">
    <source>
        <dbReference type="EMBL" id="KAG8582493.1"/>
    </source>
</evidence>
<feature type="signal peptide" evidence="1">
    <location>
        <begin position="1"/>
        <end position="24"/>
    </location>
</feature>
<proteinExistence type="predicted"/>
<dbReference type="AlphaFoldDB" id="A0AAV7CBW3"/>
<reference evidence="3" key="1">
    <citation type="thesis" date="2020" institute="ProQuest LLC" country="789 East Eisenhower Parkway, Ann Arbor, MI, USA">
        <title>Comparative Genomics and Chromosome Evolution.</title>
        <authorList>
            <person name="Mudd A.B."/>
        </authorList>
    </citation>
    <scope>NUCLEOTIDE SEQUENCE</scope>
    <source>
        <strain evidence="3">237g6f4</strain>
        <tissue evidence="3">Blood</tissue>
    </source>
</reference>
<dbReference type="InterPro" id="IPR013783">
    <property type="entry name" value="Ig-like_fold"/>
</dbReference>
<dbReference type="Pfam" id="PF13895">
    <property type="entry name" value="Ig_2"/>
    <property type="match status" value="1"/>
</dbReference>
<dbReference type="InterPro" id="IPR007110">
    <property type="entry name" value="Ig-like_dom"/>
</dbReference>
<gene>
    <name evidence="3" type="ORF">GDO81_008074</name>
</gene>
<accession>A0AAV7CBW3</accession>
<dbReference type="PROSITE" id="PS50835">
    <property type="entry name" value="IG_LIKE"/>
    <property type="match status" value="1"/>
</dbReference>
<protein>
    <recommendedName>
        <fullName evidence="2">Ig-like domain-containing protein</fullName>
    </recommendedName>
</protein>
<dbReference type="SMART" id="SM00409">
    <property type="entry name" value="IG"/>
    <property type="match status" value="1"/>
</dbReference>
<keyword evidence="1" id="KW-0732">Signal</keyword>
<evidence type="ECO:0000256" key="1">
    <source>
        <dbReference type="SAM" id="SignalP"/>
    </source>
</evidence>
<name>A0AAV7CBW3_ENGPU</name>
<dbReference type="Proteomes" id="UP000824782">
    <property type="component" value="Unassembled WGS sequence"/>
</dbReference>
<dbReference type="InterPro" id="IPR003599">
    <property type="entry name" value="Ig_sub"/>
</dbReference>
<feature type="chain" id="PRO_5043922096" description="Ig-like domain-containing protein" evidence="1">
    <location>
        <begin position="25"/>
        <end position="248"/>
    </location>
</feature>
<dbReference type="PANTHER" id="PTHR46484:SF1">
    <property type="entry name" value="SCHWANN CELL MYELIN PROTEIN-RELATED"/>
    <property type="match status" value="1"/>
</dbReference>
<evidence type="ECO:0000313" key="4">
    <source>
        <dbReference type="Proteomes" id="UP000824782"/>
    </source>
</evidence>
<feature type="domain" description="Ig-like" evidence="2">
    <location>
        <begin position="114"/>
        <end position="231"/>
    </location>
</feature>
<dbReference type="InterPro" id="IPR036179">
    <property type="entry name" value="Ig-like_dom_sf"/>
</dbReference>
<dbReference type="Gene3D" id="2.60.40.10">
    <property type="entry name" value="Immunoglobulins"/>
    <property type="match status" value="2"/>
</dbReference>
<keyword evidence="4" id="KW-1185">Reference proteome</keyword>
<evidence type="ECO:0000259" key="2">
    <source>
        <dbReference type="PROSITE" id="PS50835"/>
    </source>
</evidence>
<dbReference type="EMBL" id="WNYA01000003">
    <property type="protein sequence ID" value="KAG8582493.1"/>
    <property type="molecule type" value="Genomic_DNA"/>
</dbReference>